<accession>J0PBG0</accession>
<dbReference type="HOGENOM" id="CLU_007383_6_0_10"/>
<dbReference type="GO" id="GO:0005737">
    <property type="term" value="C:cytoplasm"/>
    <property type="evidence" value="ECO:0007669"/>
    <property type="project" value="TreeGrafter"/>
</dbReference>
<dbReference type="PANTHER" id="PTHR48079">
    <property type="entry name" value="PROTEIN YEEZ"/>
    <property type="match status" value="1"/>
</dbReference>
<sequence length="430" mass="47803">MLRRLLPSVVELRSKDLVVASQLAAVLGPPPRFAPRRYVSQLAGLLGPAALRALVCGCAALLHIARPNSAWRHSPPLFILQRSESFLFRMDNQKLLFITGATGFLGAYLVREALKAGYQIRASKRPDSPMDLLGEMAQQIDWREGDLLDLSFVESCLEGVDSLIHAAALVSFQPKEAEKMIRFNADSTTYLVNAALNANISESLFVSSIAALGRDEKKLRIDEQSQWENSKYNSNYAISKFKAECEVWRGIQEGLPACIVNPSVIMGAGYWAKGTAQMFQQVAKGLSFYPAGATGFVDVRDVAEFSLALLQNPQAQGQRFILNGINCSYQTLFSEMAKALDKKPPKRKLPSWGTALLWRLEKVRSWIRGLPPVITEEIARNLNSKYEYDHQKVIDFLGKDFRPLSVCMQDSAKLYKLAESGEQPFGLLAP</sequence>
<protein>
    <submittedName>
        <fullName evidence="2">Nucleoside-diphosphate-sugar epimerase</fullName>
    </submittedName>
</protein>
<dbReference type="InterPro" id="IPR001509">
    <property type="entry name" value="Epimerase_deHydtase"/>
</dbReference>
<dbReference type="Gene3D" id="3.40.50.720">
    <property type="entry name" value="NAD(P)-binding Rossmann-like Domain"/>
    <property type="match status" value="1"/>
</dbReference>
<gene>
    <name evidence="2" type="ORF">SapgrDRAFT_3339</name>
</gene>
<evidence type="ECO:0000259" key="1">
    <source>
        <dbReference type="Pfam" id="PF01370"/>
    </source>
</evidence>
<dbReference type="AlphaFoldDB" id="J0PBG0"/>
<dbReference type="InterPro" id="IPR051783">
    <property type="entry name" value="NAD(P)-dependent_oxidoreduct"/>
</dbReference>
<organism evidence="2 3">
    <name type="scientific">Saprospira grandis DSM 2844</name>
    <dbReference type="NCBI Taxonomy" id="694433"/>
    <lineage>
        <taxon>Bacteria</taxon>
        <taxon>Pseudomonadati</taxon>
        <taxon>Bacteroidota</taxon>
        <taxon>Saprospiria</taxon>
        <taxon>Saprospirales</taxon>
        <taxon>Saprospiraceae</taxon>
        <taxon>Saprospira</taxon>
    </lineage>
</organism>
<dbReference type="GO" id="GO:0004029">
    <property type="term" value="F:aldehyde dehydrogenase (NAD+) activity"/>
    <property type="evidence" value="ECO:0007669"/>
    <property type="project" value="TreeGrafter"/>
</dbReference>
<dbReference type="EMBL" id="JH719942">
    <property type="protein sequence ID" value="EJF54982.1"/>
    <property type="molecule type" value="Genomic_DNA"/>
</dbReference>
<feature type="domain" description="NAD-dependent epimerase/dehydratase" evidence="1">
    <location>
        <begin position="97"/>
        <end position="318"/>
    </location>
</feature>
<evidence type="ECO:0000313" key="2">
    <source>
        <dbReference type="EMBL" id="EJF54982.1"/>
    </source>
</evidence>
<dbReference type="InterPro" id="IPR036291">
    <property type="entry name" value="NAD(P)-bd_dom_sf"/>
</dbReference>
<dbReference type="PANTHER" id="PTHR48079:SF6">
    <property type="entry name" value="NAD(P)-BINDING DOMAIN-CONTAINING PROTEIN-RELATED"/>
    <property type="match status" value="1"/>
</dbReference>
<dbReference type="SUPFAM" id="SSF51735">
    <property type="entry name" value="NAD(P)-binding Rossmann-fold domains"/>
    <property type="match status" value="1"/>
</dbReference>
<evidence type="ECO:0000313" key="3">
    <source>
        <dbReference type="Proteomes" id="UP000005113"/>
    </source>
</evidence>
<proteinExistence type="predicted"/>
<dbReference type="Proteomes" id="UP000005113">
    <property type="component" value="Unassembled WGS sequence"/>
</dbReference>
<dbReference type="Pfam" id="PF01370">
    <property type="entry name" value="Epimerase"/>
    <property type="match status" value="1"/>
</dbReference>
<reference evidence="3" key="1">
    <citation type="journal article" date="2012" name="Stand. Genomic Sci.">
        <title>Permanent draft genome sequence of the gliding predator Saprospira grandis strain Sa g1 (= HR1).</title>
        <authorList>
            <person name="Mavromatis K."/>
            <person name="Chertkov O."/>
            <person name="Lapidus A."/>
            <person name="Nolan M."/>
            <person name="Lucas S."/>
            <person name="Tice H."/>
            <person name="Del Rio T.G."/>
            <person name="Cheng J.F."/>
            <person name="Han C."/>
            <person name="Tapia R."/>
            <person name="Bruce D."/>
            <person name="Goodwin L.A."/>
            <person name="Pitluck S."/>
            <person name="Huntemann M."/>
            <person name="Liolios K."/>
            <person name="Pagani I."/>
            <person name="Ivanova N."/>
            <person name="Mikhailova N."/>
            <person name="Pati A."/>
            <person name="Chen A."/>
            <person name="Palaniappan K."/>
            <person name="Land M."/>
            <person name="Brambilla E.M."/>
            <person name="Rohde M."/>
            <person name="Spring S."/>
            <person name="Goker M."/>
            <person name="Detter J.C."/>
            <person name="Bristow J."/>
            <person name="Eisen J.A."/>
            <person name="Markowitz V."/>
            <person name="Hugenholtz P."/>
            <person name="Kyrpides N.C."/>
            <person name="Klenk H.P."/>
            <person name="Woyke T."/>
        </authorList>
    </citation>
    <scope>NUCLEOTIDE SEQUENCE [LARGE SCALE GENOMIC DNA]</scope>
    <source>
        <strain evidence="3">DSM 2844</strain>
    </source>
</reference>
<name>J0PBG0_9BACT</name>